<dbReference type="RefSeq" id="WP_136835819.1">
    <property type="nucleotide sequence ID" value="NZ_SWBQ01000002.1"/>
</dbReference>
<organism evidence="1 2">
    <name type="scientific">Pedobacter frigoris</name>
    <dbReference type="NCBI Taxonomy" id="2571272"/>
    <lineage>
        <taxon>Bacteria</taxon>
        <taxon>Pseudomonadati</taxon>
        <taxon>Bacteroidota</taxon>
        <taxon>Sphingobacteriia</taxon>
        <taxon>Sphingobacteriales</taxon>
        <taxon>Sphingobacteriaceae</taxon>
        <taxon>Pedobacter</taxon>
    </lineage>
</organism>
<protein>
    <submittedName>
        <fullName evidence="1">Uncharacterized protein</fullName>
    </submittedName>
</protein>
<dbReference type="EMBL" id="SWBQ01000002">
    <property type="protein sequence ID" value="TKC07490.1"/>
    <property type="molecule type" value="Genomic_DNA"/>
</dbReference>
<sequence>MNFLILGTEIPDYSHPVLLKYNPQENAARPLTEDEKIMKAVKMLQSNSYASDLEKLRLYYKEKLQRLQVVYNEYLSKYGVFNMPSGGLGAWIKLNQDQHISPILAPLAEIGIYQPNDNPQLDTKLPIVGIRAGFGSPDIETYEKAFGLLAAQFKTVK</sequence>
<reference evidence="1 2" key="1">
    <citation type="submission" date="2019-04" db="EMBL/GenBank/DDBJ databases">
        <title>Pedobacter sp. RP-3-15 sp. nov., isolated from Arctic soil.</title>
        <authorList>
            <person name="Dahal R.H."/>
            <person name="Kim D.-U."/>
        </authorList>
    </citation>
    <scope>NUCLEOTIDE SEQUENCE [LARGE SCALE GENOMIC DNA]</scope>
    <source>
        <strain evidence="1 2">RP-3-15</strain>
    </source>
</reference>
<accession>A0A4U1CKC9</accession>
<gene>
    <name evidence="1" type="ORF">FA047_09595</name>
</gene>
<dbReference type="AlphaFoldDB" id="A0A4U1CKC9"/>
<dbReference type="Gene3D" id="3.90.1150.10">
    <property type="entry name" value="Aspartate Aminotransferase, domain 1"/>
    <property type="match status" value="1"/>
</dbReference>
<evidence type="ECO:0000313" key="2">
    <source>
        <dbReference type="Proteomes" id="UP000307244"/>
    </source>
</evidence>
<comment type="caution">
    <text evidence="1">The sequence shown here is derived from an EMBL/GenBank/DDBJ whole genome shotgun (WGS) entry which is preliminary data.</text>
</comment>
<evidence type="ECO:0000313" key="1">
    <source>
        <dbReference type="EMBL" id="TKC07490.1"/>
    </source>
</evidence>
<name>A0A4U1CKC9_9SPHI</name>
<dbReference type="Proteomes" id="UP000307244">
    <property type="component" value="Unassembled WGS sequence"/>
</dbReference>
<keyword evidence="2" id="KW-1185">Reference proteome</keyword>
<proteinExistence type="predicted"/>
<dbReference type="InterPro" id="IPR015422">
    <property type="entry name" value="PyrdxlP-dep_Trfase_small"/>
</dbReference>
<dbReference type="OrthoDB" id="594134at2"/>